<dbReference type="SUPFAM" id="SSF50969">
    <property type="entry name" value="YVTN repeat-like/Quinoprotein amine dehydrogenase"/>
    <property type="match status" value="1"/>
</dbReference>
<sequence length="391" mass="44632">MGESREKGAELPPWASARMSKSSEGLYSPTRHVFAADRFSNFISVTDIVSGAHVTTLDFGIRPHVMEMSRDSSMMAVGSPESKWMYFMDLRTLKRQRVDLPSPLFQMFFVPQSTLVAVALRDQVGMIDYSDFSVRIFPRRFDSDQRQALLNTYYSLLFSSFSKSFWVLDEDRPFIYHKDGDSKSDDDWRTIDLSKHIGSGSGLGIGVASTEDDLLAITTDDGSEGLVYFPQQDRILSTGPMRTVGTTNEPMIMPYIDAYTQHVIFADVQGNVALFDLKKGDEKPQRFTVDFSPRFIRTGWLESTWILAGDKGIMFQSFDDPSDRRIDRFRPEIMSVWVTGDSKTALYSLDEWAPQIFRYDIRTRRKLKPIRVRGVTMPAMLRMGSNNSICY</sequence>
<organism evidence="1 2">
    <name type="scientific">Lautropia dentalis</name>
    <dbReference type="NCBI Taxonomy" id="2490857"/>
    <lineage>
        <taxon>Bacteria</taxon>
        <taxon>Pseudomonadati</taxon>
        <taxon>Pseudomonadota</taxon>
        <taxon>Betaproteobacteria</taxon>
        <taxon>Burkholderiales</taxon>
        <taxon>Burkholderiaceae</taxon>
        <taxon>Lautropia</taxon>
    </lineage>
</organism>
<dbReference type="AlphaFoldDB" id="A0A426FTP1"/>
<evidence type="ECO:0008006" key="3">
    <source>
        <dbReference type="Google" id="ProtNLM"/>
    </source>
</evidence>
<protein>
    <recommendedName>
        <fullName evidence="3">WD40 repeat domain-containing protein</fullName>
    </recommendedName>
</protein>
<evidence type="ECO:0000313" key="2">
    <source>
        <dbReference type="Proteomes" id="UP000270261"/>
    </source>
</evidence>
<dbReference type="Gene3D" id="2.130.10.10">
    <property type="entry name" value="YVTN repeat-like/Quinoprotein amine dehydrogenase"/>
    <property type="match status" value="1"/>
</dbReference>
<keyword evidence="2" id="KW-1185">Reference proteome</keyword>
<proteinExistence type="predicted"/>
<dbReference type="Proteomes" id="UP000270261">
    <property type="component" value="Unassembled WGS sequence"/>
</dbReference>
<evidence type="ECO:0000313" key="1">
    <source>
        <dbReference type="EMBL" id="RRN46037.1"/>
    </source>
</evidence>
<comment type="caution">
    <text evidence="1">The sequence shown here is derived from an EMBL/GenBank/DDBJ whole genome shotgun (WGS) entry which is preliminary data.</text>
</comment>
<gene>
    <name evidence="1" type="ORF">EHV23_01895</name>
</gene>
<dbReference type="InterPro" id="IPR015943">
    <property type="entry name" value="WD40/YVTN_repeat-like_dom_sf"/>
</dbReference>
<dbReference type="EMBL" id="RRUE01000001">
    <property type="protein sequence ID" value="RRN46037.1"/>
    <property type="molecule type" value="Genomic_DNA"/>
</dbReference>
<dbReference type="InterPro" id="IPR011044">
    <property type="entry name" value="Quino_amine_DH_bsu"/>
</dbReference>
<accession>A0A426FTP1</accession>
<name>A0A426FTP1_9BURK</name>
<reference evidence="1 2" key="1">
    <citation type="submission" date="2018-11" db="EMBL/GenBank/DDBJ databases">
        <title>Genome sequencing of Lautropia sp. KCOM 2505 (= ChDC F240).</title>
        <authorList>
            <person name="Kook J.-K."/>
            <person name="Park S.-N."/>
            <person name="Lim Y.K."/>
        </authorList>
    </citation>
    <scope>NUCLEOTIDE SEQUENCE [LARGE SCALE GENOMIC DNA]</scope>
    <source>
        <strain evidence="1 2">KCOM 2505</strain>
    </source>
</reference>
<dbReference type="OrthoDB" id="7067372at2"/>